<organism evidence="4 5">
    <name type="scientific">Halobellus limi</name>
    <dbReference type="NCBI Taxonomy" id="699433"/>
    <lineage>
        <taxon>Archaea</taxon>
        <taxon>Methanobacteriati</taxon>
        <taxon>Methanobacteriota</taxon>
        <taxon>Stenosarchaea group</taxon>
        <taxon>Halobacteria</taxon>
        <taxon>Halobacteriales</taxon>
        <taxon>Haloferacaceae</taxon>
        <taxon>Halobellus</taxon>
    </lineage>
</organism>
<evidence type="ECO:0000313" key="3">
    <source>
        <dbReference type="EMBL" id="QCC49522.1"/>
    </source>
</evidence>
<dbReference type="PIRSF" id="PIRSF038959">
    <property type="entry name" value="SdpI"/>
    <property type="match status" value="1"/>
</dbReference>
<dbReference type="EMBL" id="FNVN01000007">
    <property type="protein sequence ID" value="SEG71358.1"/>
    <property type="molecule type" value="Genomic_DNA"/>
</dbReference>
<dbReference type="AlphaFoldDB" id="A0A1H6CEM7"/>
<dbReference type="InterPro" id="IPR006311">
    <property type="entry name" value="TAT_signal"/>
</dbReference>
<keyword evidence="1" id="KW-0812">Transmembrane</keyword>
<keyword evidence="1" id="KW-0472">Membrane</keyword>
<keyword evidence="3" id="KW-0614">Plasmid</keyword>
<dbReference type="RefSeq" id="WP_103992944.1">
    <property type="nucleotide sequence ID" value="NZ_CP031314.1"/>
</dbReference>
<feature type="transmembrane region" description="Helical" evidence="1">
    <location>
        <begin position="48"/>
        <end position="68"/>
    </location>
</feature>
<reference evidence="3 6" key="2">
    <citation type="journal article" date="2019" name="Nat. Commun.">
        <title>A new type of DNA phosphorothioation-based antiviral system in archaea.</title>
        <authorList>
            <person name="Xiong L."/>
            <person name="Liu S."/>
            <person name="Chen S."/>
            <person name="Xiao Y."/>
            <person name="Zhu B."/>
            <person name="Gao Y."/>
            <person name="Zhang Y."/>
            <person name="Chen B."/>
            <person name="Luo J."/>
            <person name="Deng Z."/>
            <person name="Chen X."/>
            <person name="Wang L."/>
            <person name="Chen S."/>
        </authorList>
    </citation>
    <scope>NUCLEOTIDE SEQUENCE [LARGE SCALE GENOMIC DNA]</scope>
    <source>
        <strain evidence="3 6">CGMCC 1.10331</strain>
        <plasmid evidence="3 6">unnamed3</plasmid>
    </source>
</reference>
<keyword evidence="5" id="KW-1185">Reference proteome</keyword>
<feature type="domain" description="DUF1648" evidence="2">
    <location>
        <begin position="13"/>
        <end position="58"/>
    </location>
</feature>
<keyword evidence="1" id="KW-1133">Transmembrane helix</keyword>
<dbReference type="PANTHER" id="PTHR37810:SF5">
    <property type="entry name" value="IMMUNITY PROTEIN SDPI"/>
    <property type="match status" value="1"/>
</dbReference>
<sequence length="223" mass="24631">MNSRRRFLIAAAVVVISGVMSVLAAPELPARMATHWNAAGQPDGTMSKPAALALFPVISAVLLVIFAAIPRIDPLRENIISFRPVYDWFVVVFVVFMTVIHGGVIAFNLGYEFDFTLLVLAAVAGLLYYVGLLLTHAERNWFVGIRTPWTLSSDEVWARTHHLGGRLFKLTALISLIGLFFGDYAVYFLIVPVLLTAGISVVYSYYIYVQIERGSDTDSTNSL</sequence>
<dbReference type="InterPro" id="IPR012867">
    <property type="entry name" value="DUF1648"/>
</dbReference>
<evidence type="ECO:0000313" key="4">
    <source>
        <dbReference type="EMBL" id="SEG71358.1"/>
    </source>
</evidence>
<evidence type="ECO:0000256" key="1">
    <source>
        <dbReference type="SAM" id="Phobius"/>
    </source>
</evidence>
<dbReference type="KEGG" id="hlm:DV707_17430"/>
<dbReference type="Proteomes" id="UP000236740">
    <property type="component" value="Unassembled WGS sequence"/>
</dbReference>
<feature type="transmembrane region" description="Helical" evidence="1">
    <location>
        <begin position="115"/>
        <end position="134"/>
    </location>
</feature>
<dbReference type="GO" id="GO:0009636">
    <property type="term" value="P:response to toxic substance"/>
    <property type="evidence" value="ECO:0007669"/>
    <property type="project" value="TreeGrafter"/>
</dbReference>
<feature type="transmembrane region" description="Helical" evidence="1">
    <location>
        <begin position="187"/>
        <end position="208"/>
    </location>
</feature>
<feature type="transmembrane region" description="Helical" evidence="1">
    <location>
        <begin position="163"/>
        <end position="181"/>
    </location>
</feature>
<dbReference type="PANTHER" id="PTHR37810">
    <property type="entry name" value="IMMUNITY PROTEIN SDPI"/>
    <property type="match status" value="1"/>
</dbReference>
<evidence type="ECO:0000313" key="5">
    <source>
        <dbReference type="Proteomes" id="UP000236740"/>
    </source>
</evidence>
<proteinExistence type="predicted"/>
<feature type="transmembrane region" description="Helical" evidence="1">
    <location>
        <begin position="88"/>
        <end position="109"/>
    </location>
</feature>
<accession>A0A1H6CEM7</accession>
<reference evidence="4 5" key="1">
    <citation type="submission" date="2016-10" db="EMBL/GenBank/DDBJ databases">
        <authorList>
            <person name="de Groot N.N."/>
        </authorList>
    </citation>
    <scope>NUCLEOTIDE SEQUENCE [LARGE SCALE GENOMIC DNA]</scope>
    <source>
        <strain evidence="4 5">CGMCC 1.10331</strain>
    </source>
</reference>
<dbReference type="PROSITE" id="PS51318">
    <property type="entry name" value="TAT"/>
    <property type="match status" value="1"/>
</dbReference>
<dbReference type="Pfam" id="PF13630">
    <property type="entry name" value="SdpI"/>
    <property type="match status" value="1"/>
</dbReference>
<dbReference type="EMBL" id="CP031314">
    <property type="protein sequence ID" value="QCC49522.1"/>
    <property type="molecule type" value="Genomic_DNA"/>
</dbReference>
<evidence type="ECO:0000313" key="6">
    <source>
        <dbReference type="Proteomes" id="UP000296733"/>
    </source>
</evidence>
<dbReference type="OrthoDB" id="102247at2157"/>
<name>A0A1H6CEM7_9EURY</name>
<evidence type="ECO:0000259" key="2">
    <source>
        <dbReference type="Pfam" id="PF07853"/>
    </source>
</evidence>
<dbReference type="InterPro" id="IPR026272">
    <property type="entry name" value="SdpI"/>
</dbReference>
<dbReference type="Proteomes" id="UP000296733">
    <property type="component" value="Plasmid unnamed3"/>
</dbReference>
<gene>
    <name evidence="3" type="ORF">DV707_17430</name>
    <name evidence="4" type="ORF">SAMN04488133_3396</name>
</gene>
<dbReference type="InterPro" id="IPR025962">
    <property type="entry name" value="SdpI/YhfL"/>
</dbReference>
<dbReference type="GeneID" id="39859906"/>
<dbReference type="Pfam" id="PF07853">
    <property type="entry name" value="DUF1648"/>
    <property type="match status" value="1"/>
</dbReference>
<protein>
    <submittedName>
        <fullName evidence="3">DUF1648 domain-containing protein</fullName>
    </submittedName>
</protein>
<geneLocation type="plasmid" evidence="3">
    <name>unnamed3</name>
</geneLocation>